<dbReference type="AlphaFoldDB" id="A0A2X4ZC14"/>
<gene>
    <name evidence="7 9" type="primary">surE</name>
    <name evidence="9" type="ORF">NCTC4824_03557</name>
</gene>
<dbReference type="InterPro" id="IPR002828">
    <property type="entry name" value="SurE-like_Pase/nucleotidase"/>
</dbReference>
<feature type="domain" description="Survival protein SurE-like phosphatase/nucleotidase" evidence="8">
    <location>
        <begin position="3"/>
        <end position="181"/>
    </location>
</feature>
<dbReference type="GO" id="GO:0005737">
    <property type="term" value="C:cytoplasm"/>
    <property type="evidence" value="ECO:0007669"/>
    <property type="project" value="UniProtKB-SubCell"/>
</dbReference>
<dbReference type="STRING" id="1348624.GCA_001591545_02225"/>
<comment type="similarity">
    <text evidence="2 7">Belongs to the SurE nucleotidase family.</text>
</comment>
<dbReference type="EMBL" id="LS483476">
    <property type="protein sequence ID" value="SQI62035.1"/>
    <property type="molecule type" value="Genomic_DNA"/>
</dbReference>
<protein>
    <recommendedName>
        <fullName evidence="7">5'-nucleotidase SurE</fullName>
        <ecNumber evidence="7">3.1.3.5</ecNumber>
    </recommendedName>
    <alternativeName>
        <fullName evidence="7">Nucleoside 5'-monophosphate phosphohydrolase</fullName>
    </alternativeName>
</protein>
<dbReference type="KEGG" id="blen:NCTC4824_03557"/>
<evidence type="ECO:0000256" key="5">
    <source>
        <dbReference type="ARBA" id="ARBA00022741"/>
    </source>
</evidence>
<dbReference type="Gene3D" id="3.40.1210.10">
    <property type="entry name" value="Survival protein SurE-like phosphatase/nucleotidase"/>
    <property type="match status" value="1"/>
</dbReference>
<dbReference type="EC" id="3.1.3.5" evidence="7"/>
<dbReference type="GO" id="GO:0008253">
    <property type="term" value="F:5'-nucleotidase activity"/>
    <property type="evidence" value="ECO:0007669"/>
    <property type="project" value="UniProtKB-UniRule"/>
</dbReference>
<dbReference type="InterPro" id="IPR030048">
    <property type="entry name" value="SurE"/>
</dbReference>
<evidence type="ECO:0000256" key="6">
    <source>
        <dbReference type="ARBA" id="ARBA00022801"/>
    </source>
</evidence>
<dbReference type="NCBIfam" id="TIGR00087">
    <property type="entry name" value="surE"/>
    <property type="match status" value="1"/>
</dbReference>
<feature type="binding site" evidence="7">
    <location>
        <position position="39"/>
    </location>
    <ligand>
        <name>a divalent metal cation</name>
        <dbReference type="ChEBI" id="CHEBI:60240"/>
    </ligand>
</feature>
<evidence type="ECO:0000259" key="8">
    <source>
        <dbReference type="Pfam" id="PF01975"/>
    </source>
</evidence>
<dbReference type="InterPro" id="IPR036523">
    <property type="entry name" value="SurE-like_sf"/>
</dbReference>
<evidence type="ECO:0000256" key="2">
    <source>
        <dbReference type="ARBA" id="ARBA00011062"/>
    </source>
</evidence>
<dbReference type="PANTHER" id="PTHR30457">
    <property type="entry name" value="5'-NUCLEOTIDASE SURE"/>
    <property type="match status" value="1"/>
</dbReference>
<name>A0A2X4ZC14_LEDLE</name>
<evidence type="ECO:0000256" key="4">
    <source>
        <dbReference type="ARBA" id="ARBA00022723"/>
    </source>
</evidence>
<evidence type="ECO:0000256" key="3">
    <source>
        <dbReference type="ARBA" id="ARBA00022490"/>
    </source>
</evidence>
<feature type="binding site" evidence="7">
    <location>
        <position position="9"/>
    </location>
    <ligand>
        <name>a divalent metal cation</name>
        <dbReference type="ChEBI" id="CHEBI:60240"/>
    </ligand>
</feature>
<dbReference type="SUPFAM" id="SSF64167">
    <property type="entry name" value="SurE-like"/>
    <property type="match status" value="1"/>
</dbReference>
<feature type="binding site" evidence="7">
    <location>
        <position position="96"/>
    </location>
    <ligand>
        <name>a divalent metal cation</name>
        <dbReference type="ChEBI" id="CHEBI:60240"/>
    </ligand>
</feature>
<dbReference type="GO" id="GO:0004309">
    <property type="term" value="F:exopolyphosphatase activity"/>
    <property type="evidence" value="ECO:0007669"/>
    <property type="project" value="TreeGrafter"/>
</dbReference>
<dbReference type="GO" id="GO:0008254">
    <property type="term" value="F:3'-nucleotidase activity"/>
    <property type="evidence" value="ECO:0007669"/>
    <property type="project" value="TreeGrafter"/>
</dbReference>
<evidence type="ECO:0000313" key="9">
    <source>
        <dbReference type="EMBL" id="SQI62035.1"/>
    </source>
</evidence>
<dbReference type="HAMAP" id="MF_00060">
    <property type="entry name" value="SurE"/>
    <property type="match status" value="1"/>
</dbReference>
<feature type="binding site" evidence="7">
    <location>
        <position position="8"/>
    </location>
    <ligand>
        <name>a divalent metal cation</name>
        <dbReference type="ChEBI" id="CHEBI:60240"/>
    </ligand>
</feature>
<dbReference type="GO" id="GO:0000166">
    <property type="term" value="F:nucleotide binding"/>
    <property type="evidence" value="ECO:0007669"/>
    <property type="project" value="UniProtKB-KW"/>
</dbReference>
<accession>A0A2X4ZC14</accession>
<reference evidence="9 10" key="1">
    <citation type="submission" date="2018-06" db="EMBL/GenBank/DDBJ databases">
        <authorList>
            <consortium name="Pathogen Informatics"/>
            <person name="Doyle S."/>
        </authorList>
    </citation>
    <scope>NUCLEOTIDE SEQUENCE [LARGE SCALE GENOMIC DNA]</scope>
    <source>
        <strain evidence="9 10">NCTC4824</strain>
    </source>
</reference>
<dbReference type="Proteomes" id="UP000249134">
    <property type="component" value="Chromosome 1"/>
</dbReference>
<keyword evidence="6 7" id="KW-0378">Hydrolase</keyword>
<proteinExistence type="inferred from homology"/>
<keyword evidence="4 7" id="KW-0479">Metal-binding</keyword>
<dbReference type="Pfam" id="PF01975">
    <property type="entry name" value="SurE"/>
    <property type="match status" value="1"/>
</dbReference>
<sequence length="268" mass="30395">MNILITNDDGIFAPGVEALTETLQHFADVYVCCPDQERSAIGHSITLRNPLKAKPVDIFPKAKAAWCINGTPSDCVKVAMEVLMPEPPDIVFSGINLGPNVGRDIFYSGTMAGAVEASLYQIPSVSVSLHAFNEKDVNYYRTKQILYEVVETILQNSIPKGVILNINLPNVSKDTCKGIVILPLDMSISRYQYVGLNDPHGHVYFWLKDEWEQLYNFDDQSDFKYVKDAYVTISPIEYQFENKRKSDRISRWFRDHPLNIKTRIKEGV</sequence>
<evidence type="ECO:0000256" key="7">
    <source>
        <dbReference type="HAMAP-Rule" id="MF_00060"/>
    </source>
</evidence>
<evidence type="ECO:0000313" key="10">
    <source>
        <dbReference type="Proteomes" id="UP000249134"/>
    </source>
</evidence>
<organism evidence="9 10">
    <name type="scientific">Lederbergia lenta</name>
    <name type="common">Bacillus lentus</name>
    <dbReference type="NCBI Taxonomy" id="1467"/>
    <lineage>
        <taxon>Bacteria</taxon>
        <taxon>Bacillati</taxon>
        <taxon>Bacillota</taxon>
        <taxon>Bacilli</taxon>
        <taxon>Bacillales</taxon>
        <taxon>Bacillaceae</taxon>
        <taxon>Lederbergia</taxon>
    </lineage>
</organism>
<keyword evidence="3 7" id="KW-0963">Cytoplasm</keyword>
<comment type="function">
    <text evidence="7">Nucleotidase that shows phosphatase activity on nucleoside 5'-monophosphates.</text>
</comment>
<comment type="cofactor">
    <cofactor evidence="7">
        <name>a divalent metal cation</name>
        <dbReference type="ChEBI" id="CHEBI:60240"/>
    </cofactor>
    <text evidence="7">Binds 1 divalent metal cation per subunit.</text>
</comment>
<dbReference type="PANTHER" id="PTHR30457:SF12">
    <property type="entry name" value="5'_3'-NUCLEOTIDASE SURE"/>
    <property type="match status" value="1"/>
</dbReference>
<keyword evidence="5 7" id="KW-0547">Nucleotide-binding</keyword>
<evidence type="ECO:0000256" key="1">
    <source>
        <dbReference type="ARBA" id="ARBA00000815"/>
    </source>
</evidence>
<comment type="catalytic activity">
    <reaction evidence="1 7">
        <text>a ribonucleoside 5'-phosphate + H2O = a ribonucleoside + phosphate</text>
        <dbReference type="Rhea" id="RHEA:12484"/>
        <dbReference type="ChEBI" id="CHEBI:15377"/>
        <dbReference type="ChEBI" id="CHEBI:18254"/>
        <dbReference type="ChEBI" id="CHEBI:43474"/>
        <dbReference type="ChEBI" id="CHEBI:58043"/>
        <dbReference type="EC" id="3.1.3.5"/>
    </reaction>
</comment>
<dbReference type="RefSeq" id="WP_066141499.1">
    <property type="nucleotide sequence ID" value="NZ_CBCSGM010000003.1"/>
</dbReference>
<comment type="subcellular location">
    <subcellularLocation>
        <location evidence="7">Cytoplasm</location>
    </subcellularLocation>
</comment>
<keyword evidence="10" id="KW-1185">Reference proteome</keyword>
<dbReference type="GO" id="GO:0046872">
    <property type="term" value="F:metal ion binding"/>
    <property type="evidence" value="ECO:0007669"/>
    <property type="project" value="UniProtKB-UniRule"/>
</dbReference>